<dbReference type="Proteomes" id="UP000019246">
    <property type="component" value="Unassembled WGS sequence"/>
</dbReference>
<proteinExistence type="predicted"/>
<sequence>MIKLVAVDMDGTFLDDQKHYDKDRFAKIFGEMQKKAS</sequence>
<comment type="caution">
    <text evidence="1">The sequence shown here is derived from an EMBL/GenBank/DDBJ whole genome shotgun (WGS) entry which is preliminary data.</text>
</comment>
<name>W7B7K6_9LIST</name>
<dbReference type="InterPro" id="IPR036412">
    <property type="entry name" value="HAD-like_sf"/>
</dbReference>
<keyword evidence="1" id="KW-0378">Hydrolase</keyword>
<dbReference type="InterPro" id="IPR023214">
    <property type="entry name" value="HAD_sf"/>
</dbReference>
<dbReference type="EMBL" id="AOCG01000003">
    <property type="protein sequence ID" value="EUJ20940.1"/>
    <property type="molecule type" value="Genomic_DNA"/>
</dbReference>
<dbReference type="Gene3D" id="3.40.50.1000">
    <property type="entry name" value="HAD superfamily/HAD-like"/>
    <property type="match status" value="1"/>
</dbReference>
<dbReference type="GO" id="GO:0016787">
    <property type="term" value="F:hydrolase activity"/>
    <property type="evidence" value="ECO:0007669"/>
    <property type="project" value="UniProtKB-KW"/>
</dbReference>
<reference evidence="1 2" key="1">
    <citation type="journal article" date="2014" name="Int. J. Syst. Evol. Microbiol.">
        <title>Listeria floridensis sp. nov., Listeria aquatica sp. nov., Listeria cornellensis sp. nov., Listeria riparia sp. nov. and Listeria grandensis sp. nov., from agricultural and natural environments.</title>
        <authorList>
            <person name="den Bakker H.C."/>
            <person name="Warchocki S."/>
            <person name="Wright E.M."/>
            <person name="Allred A.F."/>
            <person name="Ahlstrom C."/>
            <person name="Manuel C.S."/>
            <person name="Stasiewicz M.J."/>
            <person name="Burrell A."/>
            <person name="Roof S."/>
            <person name="Strawn L."/>
            <person name="Fortes E.D."/>
            <person name="Nightingale K.K."/>
            <person name="Kephart D."/>
            <person name="Wiedmann M."/>
        </authorList>
    </citation>
    <scope>NUCLEOTIDE SEQUENCE [LARGE SCALE GENOMIC DNA]</scope>
    <source>
        <strain evidence="1 2">FSL S10-1188</strain>
    </source>
</reference>
<dbReference type="SUPFAM" id="SSF56784">
    <property type="entry name" value="HAD-like"/>
    <property type="match status" value="1"/>
</dbReference>
<dbReference type="AlphaFoldDB" id="W7B7K6"/>
<evidence type="ECO:0000313" key="1">
    <source>
        <dbReference type="EMBL" id="EUJ20940.1"/>
    </source>
</evidence>
<dbReference type="STRING" id="1265818.MAQA_03071"/>
<accession>W7B7K6</accession>
<protein>
    <submittedName>
        <fullName evidence="1">HAD superfamily hydrolase</fullName>
    </submittedName>
</protein>
<keyword evidence="2" id="KW-1185">Reference proteome</keyword>
<organism evidence="1 2">
    <name type="scientific">Listeria aquatica FSL S10-1188</name>
    <dbReference type="NCBI Taxonomy" id="1265818"/>
    <lineage>
        <taxon>Bacteria</taxon>
        <taxon>Bacillati</taxon>
        <taxon>Bacillota</taxon>
        <taxon>Bacilli</taxon>
        <taxon>Bacillales</taxon>
        <taxon>Listeriaceae</taxon>
        <taxon>Listeria</taxon>
    </lineage>
</organism>
<evidence type="ECO:0000313" key="2">
    <source>
        <dbReference type="Proteomes" id="UP000019246"/>
    </source>
</evidence>
<gene>
    <name evidence="1" type="ORF">MAQA_03071</name>
</gene>